<evidence type="ECO:0000313" key="2">
    <source>
        <dbReference type="EMBL" id="OAX36825.1"/>
    </source>
</evidence>
<reference evidence="2 3" key="1">
    <citation type="submission" date="2016-06" db="EMBL/GenBank/DDBJ databases">
        <title>Comparative genomics of the ectomycorrhizal sister species Rhizopogon vinicolor and Rhizopogon vesiculosus (Basidiomycota: Boletales) reveals a divergence of the mating type B locus.</title>
        <authorList>
            <consortium name="DOE Joint Genome Institute"/>
            <person name="Mujic A.B."/>
            <person name="Kuo A."/>
            <person name="Tritt A."/>
            <person name="Lipzen A."/>
            <person name="Chen C."/>
            <person name="Johnson J."/>
            <person name="Sharma A."/>
            <person name="Barry K."/>
            <person name="Grigoriev I.V."/>
            <person name="Spatafora J.W."/>
        </authorList>
    </citation>
    <scope>NUCLEOTIDE SEQUENCE [LARGE SCALE GENOMIC DNA]</scope>
    <source>
        <strain evidence="2 3">AM-OR11-026</strain>
    </source>
</reference>
<keyword evidence="1" id="KW-1133">Transmembrane helix</keyword>
<keyword evidence="1" id="KW-0472">Membrane</keyword>
<organism evidence="2 3">
    <name type="scientific">Rhizopogon vinicolor AM-OR11-026</name>
    <dbReference type="NCBI Taxonomy" id="1314800"/>
    <lineage>
        <taxon>Eukaryota</taxon>
        <taxon>Fungi</taxon>
        <taxon>Dikarya</taxon>
        <taxon>Basidiomycota</taxon>
        <taxon>Agaricomycotina</taxon>
        <taxon>Agaricomycetes</taxon>
        <taxon>Agaricomycetidae</taxon>
        <taxon>Boletales</taxon>
        <taxon>Suillineae</taxon>
        <taxon>Rhizopogonaceae</taxon>
        <taxon>Rhizopogon</taxon>
    </lineage>
</organism>
<keyword evidence="1" id="KW-0812">Transmembrane</keyword>
<accession>A0A1B7MW47</accession>
<dbReference type="AlphaFoldDB" id="A0A1B7MW47"/>
<name>A0A1B7MW47_9AGAM</name>
<protein>
    <submittedName>
        <fullName evidence="2">Uncharacterized protein</fullName>
    </submittedName>
</protein>
<dbReference type="Proteomes" id="UP000092154">
    <property type="component" value="Unassembled WGS sequence"/>
</dbReference>
<keyword evidence="3" id="KW-1185">Reference proteome</keyword>
<evidence type="ECO:0000256" key="1">
    <source>
        <dbReference type="SAM" id="Phobius"/>
    </source>
</evidence>
<sequence length="98" mass="10758">MELDQEEVKFAAWREARRDGTFAGLTSGLAGGKFHTHVPPLMGSKLMGFGRNKTIFCGALTGLLSGYFFTQAFLASNMARLRSQSVSKDTETDPLPRE</sequence>
<dbReference type="OrthoDB" id="3352450at2759"/>
<evidence type="ECO:0000313" key="3">
    <source>
        <dbReference type="Proteomes" id="UP000092154"/>
    </source>
</evidence>
<proteinExistence type="predicted"/>
<dbReference type="InParanoid" id="A0A1B7MW47"/>
<dbReference type="EMBL" id="KV448391">
    <property type="protein sequence ID" value="OAX36825.1"/>
    <property type="molecule type" value="Genomic_DNA"/>
</dbReference>
<gene>
    <name evidence="2" type="ORF">K503DRAFT_720727</name>
</gene>
<feature type="transmembrane region" description="Helical" evidence="1">
    <location>
        <begin position="55"/>
        <end position="74"/>
    </location>
</feature>